<dbReference type="AlphaFoldDB" id="A0A6C0KDM6"/>
<reference evidence="1" key="1">
    <citation type="journal article" date="2020" name="Nature">
        <title>Giant virus diversity and host interactions through global metagenomics.</title>
        <authorList>
            <person name="Schulz F."/>
            <person name="Roux S."/>
            <person name="Paez-Espino D."/>
            <person name="Jungbluth S."/>
            <person name="Walsh D.A."/>
            <person name="Denef V.J."/>
            <person name="McMahon K.D."/>
            <person name="Konstantinidis K.T."/>
            <person name="Eloe-Fadrosh E.A."/>
            <person name="Kyrpides N.C."/>
            <person name="Woyke T."/>
        </authorList>
    </citation>
    <scope>NUCLEOTIDE SEQUENCE</scope>
    <source>
        <strain evidence="1">GVMAG-S-1103017-68</strain>
    </source>
</reference>
<accession>A0A6C0KDM6</accession>
<proteinExistence type="predicted"/>
<protein>
    <submittedName>
        <fullName evidence="1">Uncharacterized protein</fullName>
    </submittedName>
</protein>
<sequence length="114" mass="12626">MTTYSELAQELLAHHRGVRLAAHSVVTEVTASRKVCDNAEHANNTRASTELCDGNGCLRSNRRLTKKIQQQQTIFNLTLDSQHEASMVQIEALLHENARLQQKVIDAYAATGAL</sequence>
<dbReference type="EMBL" id="MN740854">
    <property type="protein sequence ID" value="QHU15226.1"/>
    <property type="molecule type" value="Genomic_DNA"/>
</dbReference>
<organism evidence="1">
    <name type="scientific">viral metagenome</name>
    <dbReference type="NCBI Taxonomy" id="1070528"/>
    <lineage>
        <taxon>unclassified sequences</taxon>
        <taxon>metagenomes</taxon>
        <taxon>organismal metagenomes</taxon>
    </lineage>
</organism>
<evidence type="ECO:0000313" key="1">
    <source>
        <dbReference type="EMBL" id="QHU15226.1"/>
    </source>
</evidence>
<name>A0A6C0KDM6_9ZZZZ</name>